<keyword evidence="5 7" id="KW-1133">Transmembrane helix</keyword>
<reference evidence="9 10" key="1">
    <citation type="submission" date="2020-08" db="EMBL/GenBank/DDBJ databases">
        <title>Sequencing the genomes of 1000 actinobacteria strains.</title>
        <authorList>
            <person name="Klenk H.-P."/>
        </authorList>
    </citation>
    <scope>NUCLEOTIDE SEQUENCE [LARGE SCALE GENOMIC DNA]</scope>
    <source>
        <strain evidence="9 10">DSM 105498</strain>
    </source>
</reference>
<feature type="transmembrane region" description="Helical" evidence="7">
    <location>
        <begin position="101"/>
        <end position="121"/>
    </location>
</feature>
<comment type="subcellular location">
    <subcellularLocation>
        <location evidence="1 7">Cell membrane</location>
        <topology evidence="1 7">Multi-pass membrane protein</topology>
    </subcellularLocation>
</comment>
<dbReference type="PANTHER" id="PTHR30193">
    <property type="entry name" value="ABC TRANSPORTER PERMEASE PROTEIN"/>
    <property type="match status" value="1"/>
</dbReference>
<evidence type="ECO:0000256" key="1">
    <source>
        <dbReference type="ARBA" id="ARBA00004651"/>
    </source>
</evidence>
<keyword evidence="6 7" id="KW-0472">Membrane</keyword>
<dbReference type="AlphaFoldDB" id="A0A7W4VVA5"/>
<dbReference type="InterPro" id="IPR051393">
    <property type="entry name" value="ABC_transporter_permease"/>
</dbReference>
<dbReference type="InterPro" id="IPR000515">
    <property type="entry name" value="MetI-like"/>
</dbReference>
<keyword evidence="3" id="KW-1003">Cell membrane</keyword>
<keyword evidence="4 7" id="KW-0812">Transmembrane</keyword>
<name>A0A7W4VVA5_9ACTN</name>
<accession>A0A7W4VVA5</accession>
<dbReference type="PANTHER" id="PTHR30193:SF18">
    <property type="entry name" value="OSMOPROTECTIVE COMPOUNDS UPTAKE PERMEASE PROTEIN GGTC"/>
    <property type="match status" value="1"/>
</dbReference>
<feature type="transmembrane region" description="Helical" evidence="7">
    <location>
        <begin position="190"/>
        <end position="212"/>
    </location>
</feature>
<evidence type="ECO:0000256" key="4">
    <source>
        <dbReference type="ARBA" id="ARBA00022692"/>
    </source>
</evidence>
<dbReference type="InterPro" id="IPR035906">
    <property type="entry name" value="MetI-like_sf"/>
</dbReference>
<dbReference type="SUPFAM" id="SSF161098">
    <property type="entry name" value="MetI-like"/>
    <property type="match status" value="1"/>
</dbReference>
<protein>
    <submittedName>
        <fullName evidence="9">Alpha-glucoside transport system permease protein</fullName>
    </submittedName>
</protein>
<evidence type="ECO:0000256" key="5">
    <source>
        <dbReference type="ARBA" id="ARBA00022989"/>
    </source>
</evidence>
<evidence type="ECO:0000259" key="8">
    <source>
        <dbReference type="PROSITE" id="PS50928"/>
    </source>
</evidence>
<feature type="transmembrane region" description="Helical" evidence="7">
    <location>
        <begin position="39"/>
        <end position="61"/>
    </location>
</feature>
<feature type="transmembrane region" description="Helical" evidence="7">
    <location>
        <begin position="233"/>
        <end position="256"/>
    </location>
</feature>
<dbReference type="GO" id="GO:0005886">
    <property type="term" value="C:plasma membrane"/>
    <property type="evidence" value="ECO:0007669"/>
    <property type="project" value="UniProtKB-SubCell"/>
</dbReference>
<evidence type="ECO:0000256" key="7">
    <source>
        <dbReference type="RuleBase" id="RU363032"/>
    </source>
</evidence>
<dbReference type="RefSeq" id="WP_215525278.1">
    <property type="nucleotide sequence ID" value="NZ_JACHWR010000001.1"/>
</dbReference>
<evidence type="ECO:0000313" key="10">
    <source>
        <dbReference type="Proteomes" id="UP000589626"/>
    </source>
</evidence>
<evidence type="ECO:0000256" key="2">
    <source>
        <dbReference type="ARBA" id="ARBA00022448"/>
    </source>
</evidence>
<organism evidence="9 10">
    <name type="scientific">Nocardioides soli</name>
    <dbReference type="NCBI Taxonomy" id="1036020"/>
    <lineage>
        <taxon>Bacteria</taxon>
        <taxon>Bacillati</taxon>
        <taxon>Actinomycetota</taxon>
        <taxon>Actinomycetes</taxon>
        <taxon>Propionibacteriales</taxon>
        <taxon>Nocardioidaceae</taxon>
        <taxon>Nocardioides</taxon>
    </lineage>
</organism>
<keyword evidence="10" id="KW-1185">Reference proteome</keyword>
<feature type="transmembrane region" description="Helical" evidence="7">
    <location>
        <begin position="133"/>
        <end position="153"/>
    </location>
</feature>
<dbReference type="EMBL" id="JACHWR010000001">
    <property type="protein sequence ID" value="MBB3042059.1"/>
    <property type="molecule type" value="Genomic_DNA"/>
</dbReference>
<feature type="domain" description="ABC transmembrane type-1" evidence="8">
    <location>
        <begin position="97"/>
        <end position="312"/>
    </location>
</feature>
<comment type="caution">
    <text evidence="9">The sequence shown here is derived from an EMBL/GenBank/DDBJ whole genome shotgun (WGS) entry which is preliminary data.</text>
</comment>
<feature type="transmembrane region" description="Helical" evidence="7">
    <location>
        <begin position="6"/>
        <end position="27"/>
    </location>
</feature>
<keyword evidence="2 7" id="KW-0813">Transport</keyword>
<dbReference type="Pfam" id="PF00528">
    <property type="entry name" value="BPD_transp_1"/>
    <property type="match status" value="1"/>
</dbReference>
<evidence type="ECO:0000256" key="6">
    <source>
        <dbReference type="ARBA" id="ARBA00023136"/>
    </source>
</evidence>
<evidence type="ECO:0000256" key="3">
    <source>
        <dbReference type="ARBA" id="ARBA00022475"/>
    </source>
</evidence>
<dbReference type="GO" id="GO:0055085">
    <property type="term" value="P:transmembrane transport"/>
    <property type="evidence" value="ECO:0007669"/>
    <property type="project" value="InterPro"/>
</dbReference>
<gene>
    <name evidence="9" type="ORF">FHU40_001860</name>
</gene>
<dbReference type="Proteomes" id="UP000589626">
    <property type="component" value="Unassembled WGS sequence"/>
</dbReference>
<comment type="similarity">
    <text evidence="7">Belongs to the binding-protein-dependent transport system permease family.</text>
</comment>
<sequence length="322" mass="35871">MSTSDKFVQMVIAVAIFYVVIGAILLLTQRLRSRAGERVQTAAFLGPSVLLICIGLLYPAIVTVWQSLHGASSFDPPWVGLDNYKKLFTDKQQLTVLRNTLLWVILTPIVSTGIGLVYAVLVDRIRFERIAKALMFLPIAISMVAASIIWKFVYAYRSGEADQIGLLNQILVWLHVDPYNFLLNDPWNTFFLIVILIWIQAGFAMTILSASIKAIPDDIVEAARLDGVGGWKMFRFITVPSIRPSLIVVLTTITIATLKVFDIVQTATGGNFNTSVLAYEFYRQNFIAGNQGIATAIAVVIFALVIPVVIYNIRQMRKLEAR</sequence>
<dbReference type="Gene3D" id="1.10.3720.10">
    <property type="entry name" value="MetI-like"/>
    <property type="match status" value="1"/>
</dbReference>
<dbReference type="CDD" id="cd06261">
    <property type="entry name" value="TM_PBP2"/>
    <property type="match status" value="1"/>
</dbReference>
<evidence type="ECO:0000313" key="9">
    <source>
        <dbReference type="EMBL" id="MBB3042059.1"/>
    </source>
</evidence>
<feature type="transmembrane region" description="Helical" evidence="7">
    <location>
        <begin position="293"/>
        <end position="313"/>
    </location>
</feature>
<proteinExistence type="inferred from homology"/>
<dbReference type="PROSITE" id="PS50928">
    <property type="entry name" value="ABC_TM1"/>
    <property type="match status" value="1"/>
</dbReference>